<evidence type="ECO:0000256" key="1">
    <source>
        <dbReference type="SAM" id="Phobius"/>
    </source>
</evidence>
<dbReference type="Proteomes" id="UP000016930">
    <property type="component" value="Unassembled WGS sequence"/>
</dbReference>
<feature type="transmembrane region" description="Helical" evidence="1">
    <location>
        <begin position="48"/>
        <end position="71"/>
    </location>
</feature>
<accession>M2QJV6</accession>
<gene>
    <name evidence="2" type="ORF">CERSUDRAFT_77415</name>
</gene>
<evidence type="ECO:0000313" key="3">
    <source>
        <dbReference type="Proteomes" id="UP000016930"/>
    </source>
</evidence>
<proteinExistence type="predicted"/>
<name>M2QJV6_CERS8</name>
<dbReference type="AlphaFoldDB" id="M2QJV6"/>
<organism evidence="2 3">
    <name type="scientific">Ceriporiopsis subvermispora (strain B)</name>
    <name type="common">White-rot fungus</name>
    <name type="synonym">Gelatoporia subvermispora</name>
    <dbReference type="NCBI Taxonomy" id="914234"/>
    <lineage>
        <taxon>Eukaryota</taxon>
        <taxon>Fungi</taxon>
        <taxon>Dikarya</taxon>
        <taxon>Basidiomycota</taxon>
        <taxon>Agaricomycotina</taxon>
        <taxon>Agaricomycetes</taxon>
        <taxon>Polyporales</taxon>
        <taxon>Gelatoporiaceae</taxon>
        <taxon>Gelatoporia</taxon>
    </lineage>
</organism>
<sequence>MSAGSHLDNTLGAIQIASILSSVVFGVTILQTYTYFHRGSSDPTLFKAAIGLISALGVLHEIITSYTSYIFMVTDFGKPIENLHMTWSTDVLVIISSVMNTCNRFIFILRIWRLSREWIPAVVIAVFSIGELAPWRTGALMGE</sequence>
<dbReference type="HOGENOM" id="CLU_046025_16_1_1"/>
<feature type="transmembrane region" description="Helical" evidence="1">
    <location>
        <begin position="91"/>
        <end position="111"/>
    </location>
</feature>
<dbReference type="PANTHER" id="PTHR40465:SF1">
    <property type="entry name" value="DUF6534 DOMAIN-CONTAINING PROTEIN"/>
    <property type="match status" value="1"/>
</dbReference>
<dbReference type="OrthoDB" id="2749860at2759"/>
<keyword evidence="1" id="KW-0812">Transmembrane</keyword>
<protein>
    <submittedName>
        <fullName evidence="2">Uncharacterized protein</fullName>
    </submittedName>
</protein>
<keyword evidence="1" id="KW-0472">Membrane</keyword>
<keyword evidence="1" id="KW-1133">Transmembrane helix</keyword>
<dbReference type="EMBL" id="KB445811">
    <property type="protein sequence ID" value="EMD32390.1"/>
    <property type="molecule type" value="Genomic_DNA"/>
</dbReference>
<dbReference type="PANTHER" id="PTHR40465">
    <property type="entry name" value="CHROMOSOME 1, WHOLE GENOME SHOTGUN SEQUENCE"/>
    <property type="match status" value="1"/>
</dbReference>
<feature type="transmembrane region" description="Helical" evidence="1">
    <location>
        <begin position="12"/>
        <end position="36"/>
    </location>
</feature>
<keyword evidence="3" id="KW-1185">Reference proteome</keyword>
<evidence type="ECO:0000313" key="2">
    <source>
        <dbReference type="EMBL" id="EMD32390.1"/>
    </source>
</evidence>
<reference evidence="2 3" key="1">
    <citation type="journal article" date="2012" name="Proc. Natl. Acad. Sci. U.S.A.">
        <title>Comparative genomics of Ceriporiopsis subvermispora and Phanerochaete chrysosporium provide insight into selective ligninolysis.</title>
        <authorList>
            <person name="Fernandez-Fueyo E."/>
            <person name="Ruiz-Duenas F.J."/>
            <person name="Ferreira P."/>
            <person name="Floudas D."/>
            <person name="Hibbett D.S."/>
            <person name="Canessa P."/>
            <person name="Larrondo L.F."/>
            <person name="James T.Y."/>
            <person name="Seelenfreund D."/>
            <person name="Lobos S."/>
            <person name="Polanco R."/>
            <person name="Tello M."/>
            <person name="Honda Y."/>
            <person name="Watanabe T."/>
            <person name="Watanabe T."/>
            <person name="Ryu J.S."/>
            <person name="Kubicek C.P."/>
            <person name="Schmoll M."/>
            <person name="Gaskell J."/>
            <person name="Hammel K.E."/>
            <person name="St John F.J."/>
            <person name="Vanden Wymelenberg A."/>
            <person name="Sabat G."/>
            <person name="Splinter BonDurant S."/>
            <person name="Syed K."/>
            <person name="Yadav J.S."/>
            <person name="Doddapaneni H."/>
            <person name="Subramanian V."/>
            <person name="Lavin J.L."/>
            <person name="Oguiza J.A."/>
            <person name="Perez G."/>
            <person name="Pisabarro A.G."/>
            <person name="Ramirez L."/>
            <person name="Santoyo F."/>
            <person name="Master E."/>
            <person name="Coutinho P.M."/>
            <person name="Henrissat B."/>
            <person name="Lombard V."/>
            <person name="Magnuson J.K."/>
            <person name="Kuees U."/>
            <person name="Hori C."/>
            <person name="Igarashi K."/>
            <person name="Samejima M."/>
            <person name="Held B.W."/>
            <person name="Barry K.W."/>
            <person name="LaButti K.M."/>
            <person name="Lapidus A."/>
            <person name="Lindquist E.A."/>
            <person name="Lucas S.M."/>
            <person name="Riley R."/>
            <person name="Salamov A.A."/>
            <person name="Hoffmeister D."/>
            <person name="Schwenk D."/>
            <person name="Hadar Y."/>
            <person name="Yarden O."/>
            <person name="de Vries R.P."/>
            <person name="Wiebenga A."/>
            <person name="Stenlid J."/>
            <person name="Eastwood D."/>
            <person name="Grigoriev I.V."/>
            <person name="Berka R.M."/>
            <person name="Blanchette R.A."/>
            <person name="Kersten P."/>
            <person name="Martinez A.T."/>
            <person name="Vicuna R."/>
            <person name="Cullen D."/>
        </authorList>
    </citation>
    <scope>NUCLEOTIDE SEQUENCE [LARGE SCALE GENOMIC DNA]</scope>
    <source>
        <strain evidence="2 3">B</strain>
    </source>
</reference>
<dbReference type="STRING" id="914234.M2QJV6"/>